<evidence type="ECO:0000313" key="3">
    <source>
        <dbReference type="Proteomes" id="UP000238365"/>
    </source>
</evidence>
<evidence type="ECO:0000313" key="2">
    <source>
        <dbReference type="EMBL" id="AUX92526.1"/>
    </source>
</evidence>
<evidence type="ECO:0000256" key="1">
    <source>
        <dbReference type="SAM" id="Phobius"/>
    </source>
</evidence>
<keyword evidence="1" id="KW-0812">Transmembrane</keyword>
<name>A0A1X1DYE3_9GAMM</name>
<dbReference type="EMBL" id="CP026377">
    <property type="protein sequence ID" value="AUX92526.1"/>
    <property type="molecule type" value="Genomic_DNA"/>
</dbReference>
<gene>
    <name evidence="2" type="ORF">C2E15_05165</name>
</gene>
<organism evidence="2 3">
    <name type="scientific">Mixta gaviniae</name>
    <dbReference type="NCBI Taxonomy" id="665914"/>
    <lineage>
        <taxon>Bacteria</taxon>
        <taxon>Pseudomonadati</taxon>
        <taxon>Pseudomonadota</taxon>
        <taxon>Gammaproteobacteria</taxon>
        <taxon>Enterobacterales</taxon>
        <taxon>Erwiniaceae</taxon>
        <taxon>Mixta</taxon>
    </lineage>
</organism>
<feature type="transmembrane region" description="Helical" evidence="1">
    <location>
        <begin position="86"/>
        <end position="108"/>
    </location>
</feature>
<dbReference type="Proteomes" id="UP000238365">
    <property type="component" value="Chromosome"/>
</dbReference>
<dbReference type="RefSeq" id="WP_104956417.1">
    <property type="nucleotide sequence ID" value="NZ_CP026377.1"/>
</dbReference>
<feature type="transmembrane region" description="Helical" evidence="1">
    <location>
        <begin position="44"/>
        <end position="66"/>
    </location>
</feature>
<reference evidence="2 3" key="1">
    <citation type="submission" date="2018-01" db="EMBL/GenBank/DDBJ databases">
        <title>Complete and assembled Genome of Pantoea gaviniae DSM22758T.</title>
        <authorList>
            <person name="Stevens M.J.A."/>
            <person name="Zurfluh K."/>
            <person name="Stephan R."/>
        </authorList>
    </citation>
    <scope>NUCLEOTIDE SEQUENCE [LARGE SCALE GENOMIC DNA]</scope>
    <source>
        <strain evidence="2 3">DSM 22758</strain>
    </source>
</reference>
<proteinExistence type="predicted"/>
<keyword evidence="3" id="KW-1185">Reference proteome</keyword>
<keyword evidence="1" id="KW-0472">Membrane</keyword>
<protein>
    <submittedName>
        <fullName evidence="2">Uncharacterized protein</fullName>
    </submittedName>
</protein>
<sequence length="198" mass="21741">MLLKAAQARFRYCLTIDREIKQASAGQLKAVQDKLNQQMNGSVGMFNFALPLVFSAFLMMLSFAMMQFSLWQAVTQLLGLPRTMTMVLLVVGSLLCGALYVMPVFLMAKGRMVGLSLHLLLARATLGGAVIYLLCALVGGFSGGVSAGGNLICPLLALAFMGLSFWLIRTERFYSSLLFALFCRTLRKAQTARLTHRK</sequence>
<dbReference type="KEGG" id="pgz:C2E15_05165"/>
<dbReference type="OrthoDB" id="6637981at2"/>
<keyword evidence="1" id="KW-1133">Transmembrane helix</keyword>
<dbReference type="AlphaFoldDB" id="A0A1X1DYE3"/>
<accession>A0A1X1DYE3</accession>
<feature type="transmembrane region" description="Helical" evidence="1">
    <location>
        <begin position="147"/>
        <end position="168"/>
    </location>
</feature>
<feature type="transmembrane region" description="Helical" evidence="1">
    <location>
        <begin position="120"/>
        <end position="141"/>
    </location>
</feature>